<reference evidence="3" key="1">
    <citation type="submission" date="2017-05" db="UniProtKB">
        <authorList>
            <consortium name="EnsemblMetazoa"/>
        </authorList>
    </citation>
    <scope>IDENTIFICATION</scope>
</reference>
<dbReference type="GO" id="GO:0005634">
    <property type="term" value="C:nucleus"/>
    <property type="evidence" value="ECO:0007669"/>
    <property type="project" value="InterPro"/>
</dbReference>
<dbReference type="OrthoDB" id="844594at2759"/>
<dbReference type="GO" id="GO:0030154">
    <property type="term" value="P:cell differentiation"/>
    <property type="evidence" value="ECO:0007669"/>
    <property type="project" value="TreeGrafter"/>
</dbReference>
<dbReference type="EnsemblMetazoa" id="Aqu2.1.12253_001">
    <property type="protein sequence ID" value="Aqu2.1.12253_001"/>
    <property type="gene ID" value="Aqu2.1.12253"/>
</dbReference>
<dbReference type="InParanoid" id="A0A1X7TCS2"/>
<accession>A0A1X7TCS2</accession>
<feature type="compositionally biased region" description="Polar residues" evidence="1">
    <location>
        <begin position="22"/>
        <end position="56"/>
    </location>
</feature>
<organism evidence="3">
    <name type="scientific">Amphimedon queenslandica</name>
    <name type="common">Sponge</name>
    <dbReference type="NCBI Taxonomy" id="400682"/>
    <lineage>
        <taxon>Eukaryota</taxon>
        <taxon>Metazoa</taxon>
        <taxon>Porifera</taxon>
        <taxon>Demospongiae</taxon>
        <taxon>Heteroscleromorpha</taxon>
        <taxon>Haplosclerida</taxon>
        <taxon>Niphatidae</taxon>
        <taxon>Amphimedon</taxon>
    </lineage>
</organism>
<dbReference type="AlphaFoldDB" id="A0A1X7TCS2"/>
<dbReference type="InterPro" id="IPR036915">
    <property type="entry name" value="Cyclin-like_sf"/>
</dbReference>
<dbReference type="GO" id="GO:0006357">
    <property type="term" value="P:regulation of transcription by RNA polymerase II"/>
    <property type="evidence" value="ECO:0007669"/>
    <property type="project" value="InterPro"/>
</dbReference>
<dbReference type="SUPFAM" id="SSF47954">
    <property type="entry name" value="Cyclin-like"/>
    <property type="match status" value="1"/>
</dbReference>
<dbReference type="STRING" id="400682.A0A1X7TCS2"/>
<dbReference type="GO" id="GO:0000785">
    <property type="term" value="C:chromatin"/>
    <property type="evidence" value="ECO:0007669"/>
    <property type="project" value="TreeGrafter"/>
</dbReference>
<sequence length="156" mass="17857">MANMRSPLGPSPDKVSVPTLMLTVSPSSQAKTPTSVTTPTSGDTPTPVMQRSSPKKTGSLSLFYRKVYQMSYLRIKDLCERLRLEHDTIQKVWTCFEHCLVCFPDMMKDRNIDQLIMCSIYIVAKVLRKEVTFQEIMRQYRHQPQAKSHCTPPFNG</sequence>
<dbReference type="PANTHER" id="PTHR13742">
    <property type="entry name" value="RETINOBLASTOMA-ASSOCIATED PROTEIN RB -RELATED"/>
    <property type="match status" value="1"/>
</dbReference>
<evidence type="ECO:0000259" key="2">
    <source>
        <dbReference type="Pfam" id="PF01857"/>
    </source>
</evidence>
<dbReference type="Pfam" id="PF01857">
    <property type="entry name" value="RB_B"/>
    <property type="match status" value="1"/>
</dbReference>
<dbReference type="GO" id="GO:0005667">
    <property type="term" value="C:transcription regulator complex"/>
    <property type="evidence" value="ECO:0007669"/>
    <property type="project" value="TreeGrafter"/>
</dbReference>
<protein>
    <recommendedName>
        <fullName evidence="2">Retinoblastoma-associated protein B-box domain-containing protein</fullName>
    </recommendedName>
</protein>
<feature type="region of interest" description="Disordered" evidence="1">
    <location>
        <begin position="1"/>
        <end position="56"/>
    </location>
</feature>
<proteinExistence type="predicted"/>
<dbReference type="GO" id="GO:2000134">
    <property type="term" value="P:negative regulation of G1/S transition of mitotic cell cycle"/>
    <property type="evidence" value="ECO:0007669"/>
    <property type="project" value="TreeGrafter"/>
</dbReference>
<dbReference type="PANTHER" id="PTHR13742:SF17">
    <property type="entry name" value="RE32990P-RELATED"/>
    <property type="match status" value="1"/>
</dbReference>
<evidence type="ECO:0000313" key="3">
    <source>
        <dbReference type="EnsemblMetazoa" id="Aqu2.1.12253_001"/>
    </source>
</evidence>
<feature type="domain" description="Retinoblastoma-associated protein B-box" evidence="2">
    <location>
        <begin position="59"/>
        <end position="150"/>
    </location>
</feature>
<dbReference type="Gene3D" id="1.10.472.10">
    <property type="entry name" value="Cyclin-like"/>
    <property type="match status" value="1"/>
</dbReference>
<dbReference type="InterPro" id="IPR002719">
    <property type="entry name" value="RB_B"/>
</dbReference>
<dbReference type="InterPro" id="IPR028309">
    <property type="entry name" value="RB_fam"/>
</dbReference>
<name>A0A1X7TCS2_AMPQE</name>
<dbReference type="GO" id="GO:0000977">
    <property type="term" value="F:RNA polymerase II transcription regulatory region sequence-specific DNA binding"/>
    <property type="evidence" value="ECO:0007669"/>
    <property type="project" value="TreeGrafter"/>
</dbReference>
<evidence type="ECO:0000256" key="1">
    <source>
        <dbReference type="SAM" id="MobiDB-lite"/>
    </source>
</evidence>